<dbReference type="AlphaFoldDB" id="A0A833MVQ9"/>
<evidence type="ECO:0000313" key="1">
    <source>
        <dbReference type="EMBL" id="KAB7783507.1"/>
    </source>
</evidence>
<dbReference type="RefSeq" id="WP_152278175.1">
    <property type="nucleotide sequence ID" value="NZ_WEKV01000016.1"/>
</dbReference>
<name>A0A833MVQ9_9HYPH</name>
<comment type="caution">
    <text evidence="1">The sequence shown here is derived from an EMBL/GenBank/DDBJ whole genome shotgun (WGS) entry which is preliminary data.</text>
</comment>
<organism evidence="1 2">
    <name type="scientific">Methylorubrum populi</name>
    <dbReference type="NCBI Taxonomy" id="223967"/>
    <lineage>
        <taxon>Bacteria</taxon>
        <taxon>Pseudomonadati</taxon>
        <taxon>Pseudomonadota</taxon>
        <taxon>Alphaproteobacteria</taxon>
        <taxon>Hyphomicrobiales</taxon>
        <taxon>Methylobacteriaceae</taxon>
        <taxon>Methylorubrum</taxon>
    </lineage>
</organism>
<proteinExistence type="predicted"/>
<dbReference type="Proteomes" id="UP000469949">
    <property type="component" value="Unassembled WGS sequence"/>
</dbReference>
<gene>
    <name evidence="1" type="ORF">F8B43_4069</name>
</gene>
<accession>A0A833MVQ9</accession>
<evidence type="ECO:0000313" key="2">
    <source>
        <dbReference type="Proteomes" id="UP000469949"/>
    </source>
</evidence>
<reference evidence="1 2" key="1">
    <citation type="submission" date="2019-10" db="EMBL/GenBank/DDBJ databases">
        <title>Draft Genome Sequence of the Caffeine Degrading Methylotroph Methylorubrum populi PINKEL.</title>
        <authorList>
            <person name="Dawson S.C."/>
            <person name="Zhang X."/>
            <person name="Wright M.E."/>
            <person name="Sharma G."/>
            <person name="Langner J.T."/>
            <person name="Ditty J.L."/>
            <person name="Subuyuj G.A."/>
        </authorList>
    </citation>
    <scope>NUCLEOTIDE SEQUENCE [LARGE SCALE GENOMIC DNA]</scope>
    <source>
        <strain evidence="1 2">Pinkel</strain>
    </source>
</reference>
<protein>
    <submittedName>
        <fullName evidence="1">Uncharacterized protein</fullName>
    </submittedName>
</protein>
<dbReference type="EMBL" id="WEKV01000016">
    <property type="protein sequence ID" value="KAB7783507.1"/>
    <property type="molecule type" value="Genomic_DNA"/>
</dbReference>
<sequence length="62" mass="6613">MVDSNPTVGELFKSKAVNDEQVNAAVEAYCDNPTTASFASSSRALKRDAIRTAILLARAQKA</sequence>